<dbReference type="GO" id="GO:0016020">
    <property type="term" value="C:membrane"/>
    <property type="evidence" value="ECO:0007669"/>
    <property type="project" value="UniProtKB-SubCell"/>
</dbReference>
<dbReference type="InterPro" id="IPR002219">
    <property type="entry name" value="PKC_DAG/PE"/>
</dbReference>
<dbReference type="GO" id="GO:0008270">
    <property type="term" value="F:zinc ion binding"/>
    <property type="evidence" value="ECO:0007669"/>
    <property type="project" value="UniProtKB-KW"/>
</dbReference>
<comment type="caution">
    <text evidence="4">The sequence shown here is derived from an EMBL/GenBank/DDBJ whole genome shotgun (WGS) entry which is preliminary data.</text>
</comment>
<evidence type="ECO:0000313" key="5">
    <source>
        <dbReference type="Proteomes" id="UP000230066"/>
    </source>
</evidence>
<proteinExistence type="predicted"/>
<keyword evidence="2" id="KW-0862">Zinc</keyword>
<evidence type="ECO:0000256" key="2">
    <source>
        <dbReference type="ARBA" id="ARBA00022833"/>
    </source>
</evidence>
<reference evidence="4" key="1">
    <citation type="submission" date="2019-03" db="EMBL/GenBank/DDBJ databases">
        <title>Improved annotation for the trematode Fasciola hepatica.</title>
        <authorList>
            <person name="Choi Y.-J."/>
            <person name="Martin J."/>
            <person name="Mitreva M."/>
        </authorList>
    </citation>
    <scope>NUCLEOTIDE SEQUENCE [LARGE SCALE GENOMIC DNA]</scope>
</reference>
<dbReference type="AlphaFoldDB" id="A0A2H1C4W7"/>
<dbReference type="GO" id="GO:0007200">
    <property type="term" value="P:phospholipase C-activating G protein-coupled receptor signaling pathway"/>
    <property type="evidence" value="ECO:0007669"/>
    <property type="project" value="TreeGrafter"/>
</dbReference>
<accession>A0A2H1C4W7</accession>
<sequence length="109" mass="12522">MVFDIQGHELELRLLKQPTFCGRCKGFIWGIRYQGARCNNCHLTVHKRCQDRVDFQCSRALTGVHTEVSIMDIVYFVTKTSSPSGRINSTCKHIMFPLTVVIVEHFCTD</sequence>
<protein>
    <recommendedName>
        <fullName evidence="3">Phorbol-ester/DAG-type domain-containing protein</fullName>
    </recommendedName>
</protein>
<organism evidence="4 5">
    <name type="scientific">Fasciola hepatica</name>
    <name type="common">Liver fluke</name>
    <dbReference type="NCBI Taxonomy" id="6192"/>
    <lineage>
        <taxon>Eukaryota</taxon>
        <taxon>Metazoa</taxon>
        <taxon>Spiralia</taxon>
        <taxon>Lophotrochozoa</taxon>
        <taxon>Platyhelminthes</taxon>
        <taxon>Trematoda</taxon>
        <taxon>Digenea</taxon>
        <taxon>Plagiorchiida</taxon>
        <taxon>Echinostomata</taxon>
        <taxon>Echinostomatoidea</taxon>
        <taxon>Fasciolidae</taxon>
        <taxon>Fasciola</taxon>
    </lineage>
</organism>
<evidence type="ECO:0000259" key="3">
    <source>
        <dbReference type="PROSITE" id="PS50081"/>
    </source>
</evidence>
<dbReference type="GO" id="GO:0035556">
    <property type="term" value="P:intracellular signal transduction"/>
    <property type="evidence" value="ECO:0007669"/>
    <property type="project" value="TreeGrafter"/>
</dbReference>
<dbReference type="SMART" id="SM00109">
    <property type="entry name" value="C1"/>
    <property type="match status" value="1"/>
</dbReference>
<dbReference type="Pfam" id="PF00130">
    <property type="entry name" value="C1_1"/>
    <property type="match status" value="1"/>
</dbReference>
<dbReference type="InterPro" id="IPR020454">
    <property type="entry name" value="DAG/PE-bd"/>
</dbReference>
<dbReference type="Gene3D" id="3.30.60.20">
    <property type="match status" value="1"/>
</dbReference>
<dbReference type="InterPro" id="IPR046349">
    <property type="entry name" value="C1-like_sf"/>
</dbReference>
<dbReference type="SUPFAM" id="SSF57889">
    <property type="entry name" value="Cysteine-rich domain"/>
    <property type="match status" value="1"/>
</dbReference>
<dbReference type="GO" id="GO:0004674">
    <property type="term" value="F:protein serine/threonine kinase activity"/>
    <property type="evidence" value="ECO:0007669"/>
    <property type="project" value="UniProtKB-KW"/>
</dbReference>
<dbReference type="Proteomes" id="UP000230066">
    <property type="component" value="Unassembled WGS sequence"/>
</dbReference>
<dbReference type="PANTHER" id="PTHR22968:SF14">
    <property type="entry name" value="PROTEIN KINASE C"/>
    <property type="match status" value="1"/>
</dbReference>
<gene>
    <name evidence="4" type="ORF">D915_006831</name>
</gene>
<name>A0A2H1C4W7_FASHE</name>
<dbReference type="PRINTS" id="PR00008">
    <property type="entry name" value="DAGPEDOMAIN"/>
</dbReference>
<dbReference type="PANTHER" id="PTHR22968">
    <property type="entry name" value="PROTEIN KINASE C, MU"/>
    <property type="match status" value="1"/>
</dbReference>
<evidence type="ECO:0000313" key="4">
    <source>
        <dbReference type="EMBL" id="THD22363.1"/>
    </source>
</evidence>
<dbReference type="EMBL" id="JXXN02002807">
    <property type="protein sequence ID" value="THD22363.1"/>
    <property type="molecule type" value="Genomic_DNA"/>
</dbReference>
<dbReference type="PROSITE" id="PS00479">
    <property type="entry name" value="ZF_DAG_PE_1"/>
    <property type="match status" value="1"/>
</dbReference>
<evidence type="ECO:0000256" key="1">
    <source>
        <dbReference type="ARBA" id="ARBA00022723"/>
    </source>
</evidence>
<dbReference type="GO" id="GO:0005829">
    <property type="term" value="C:cytosol"/>
    <property type="evidence" value="ECO:0007669"/>
    <property type="project" value="TreeGrafter"/>
</dbReference>
<feature type="domain" description="Phorbol-ester/DAG-type" evidence="3">
    <location>
        <begin position="7"/>
        <end position="57"/>
    </location>
</feature>
<keyword evidence="1" id="KW-0479">Metal-binding</keyword>
<keyword evidence="5" id="KW-1185">Reference proteome</keyword>
<dbReference type="PROSITE" id="PS50081">
    <property type="entry name" value="ZF_DAG_PE_2"/>
    <property type="match status" value="1"/>
</dbReference>